<keyword evidence="1" id="KW-0812">Transmembrane</keyword>
<evidence type="ECO:0000313" key="2">
    <source>
        <dbReference type="EMBL" id="KPQ34994.1"/>
    </source>
</evidence>
<protein>
    <submittedName>
        <fullName evidence="2">Uncharacterized protein</fullName>
    </submittedName>
</protein>
<reference evidence="2 3" key="1">
    <citation type="submission" date="2015-09" db="EMBL/GenBank/DDBJ databases">
        <title>Identification and resolution of microdiversity through metagenomic sequencing of parallel consortia.</title>
        <authorList>
            <person name="Nelson W.C."/>
            <person name="Romine M.F."/>
            <person name="Lindemann S.R."/>
        </authorList>
    </citation>
    <scope>NUCLEOTIDE SEQUENCE [LARGE SCALE GENOMIC DNA]</scope>
    <source>
        <strain evidence="2">Ana</strain>
    </source>
</reference>
<name>A0A0N8KMY0_9CYAN</name>
<dbReference type="Proteomes" id="UP000050465">
    <property type="component" value="Unassembled WGS sequence"/>
</dbReference>
<organism evidence="2 3">
    <name type="scientific">Phormidesmis priestleyi Ana</name>
    <dbReference type="NCBI Taxonomy" id="1666911"/>
    <lineage>
        <taxon>Bacteria</taxon>
        <taxon>Bacillati</taxon>
        <taxon>Cyanobacteriota</taxon>
        <taxon>Cyanophyceae</taxon>
        <taxon>Leptolyngbyales</taxon>
        <taxon>Leptolyngbyaceae</taxon>
        <taxon>Phormidesmis</taxon>
    </lineage>
</organism>
<keyword evidence="1" id="KW-1133">Transmembrane helix</keyword>
<feature type="transmembrane region" description="Helical" evidence="1">
    <location>
        <begin position="32"/>
        <end position="51"/>
    </location>
</feature>
<evidence type="ECO:0000313" key="3">
    <source>
        <dbReference type="Proteomes" id="UP000050465"/>
    </source>
</evidence>
<evidence type="ECO:0000256" key="1">
    <source>
        <dbReference type="SAM" id="Phobius"/>
    </source>
</evidence>
<accession>A0A0N8KMY0</accession>
<dbReference type="EMBL" id="LJZR01000015">
    <property type="protein sequence ID" value="KPQ34994.1"/>
    <property type="molecule type" value="Genomic_DNA"/>
</dbReference>
<gene>
    <name evidence="2" type="ORF">HLUCCA11_12555</name>
</gene>
<comment type="caution">
    <text evidence="2">The sequence shown here is derived from an EMBL/GenBank/DDBJ whole genome shotgun (WGS) entry which is preliminary data.</text>
</comment>
<keyword evidence="1" id="KW-0472">Membrane</keyword>
<dbReference type="STRING" id="1666911.HLUCCA11_12555"/>
<sequence length="140" mass="16206">MTERSNDKDTAESTPSIAPELERLRQRMMRNWWWVCLGLWLTIGALSGWWLRSELQELRAYFTWAAVRYMLYYERLAAVGLGLCVGLTLALLLAESRHILFGLSKGEQQRLTHRLAKIREQGSSHPQWKIIHPDQAGLGK</sequence>
<proteinExistence type="predicted"/>
<feature type="transmembrane region" description="Helical" evidence="1">
    <location>
        <begin position="71"/>
        <end position="94"/>
    </location>
</feature>
<dbReference type="AlphaFoldDB" id="A0A0N8KMY0"/>